<evidence type="ECO:0000313" key="1">
    <source>
        <dbReference type="EMBL" id="KAF9687041.1"/>
    </source>
</evidence>
<dbReference type="AlphaFoldDB" id="A0A835N675"/>
<keyword evidence="2" id="KW-1185">Reference proteome</keyword>
<organism evidence="1 2">
    <name type="scientific">Salix dunnii</name>
    <dbReference type="NCBI Taxonomy" id="1413687"/>
    <lineage>
        <taxon>Eukaryota</taxon>
        <taxon>Viridiplantae</taxon>
        <taxon>Streptophyta</taxon>
        <taxon>Embryophyta</taxon>
        <taxon>Tracheophyta</taxon>
        <taxon>Spermatophyta</taxon>
        <taxon>Magnoliopsida</taxon>
        <taxon>eudicotyledons</taxon>
        <taxon>Gunneridae</taxon>
        <taxon>Pentapetalae</taxon>
        <taxon>rosids</taxon>
        <taxon>fabids</taxon>
        <taxon>Malpighiales</taxon>
        <taxon>Salicaceae</taxon>
        <taxon>Saliceae</taxon>
        <taxon>Salix</taxon>
    </lineage>
</organism>
<name>A0A835N675_9ROSI</name>
<protein>
    <submittedName>
        <fullName evidence="1">Uncharacterized protein</fullName>
    </submittedName>
</protein>
<evidence type="ECO:0000313" key="2">
    <source>
        <dbReference type="Proteomes" id="UP000657918"/>
    </source>
</evidence>
<proteinExistence type="predicted"/>
<comment type="caution">
    <text evidence="1">The sequence shown here is derived from an EMBL/GenBank/DDBJ whole genome shotgun (WGS) entry which is preliminary data.</text>
</comment>
<dbReference type="EMBL" id="JADGMS010000002">
    <property type="protein sequence ID" value="KAF9687041.1"/>
    <property type="molecule type" value="Genomic_DNA"/>
</dbReference>
<dbReference type="Proteomes" id="UP000657918">
    <property type="component" value="Unassembled WGS sequence"/>
</dbReference>
<accession>A0A835N675</accession>
<gene>
    <name evidence="1" type="ORF">SADUNF_Sadunf02G0052500</name>
</gene>
<sequence length="106" mass="11721">MYYDLIGDNFGTDVIGGNDVDAYGCWKIFDTSAGIDMERGKMVDLNLEGSNAIVVSTKDVAFADESLPVGSQRWLHVNTVGRVNLQSMVFKYYLVDTEKGVRNCSI</sequence>
<reference evidence="1 2" key="1">
    <citation type="submission" date="2020-10" db="EMBL/GenBank/DDBJ databases">
        <title>Plant Genome Project.</title>
        <authorList>
            <person name="Zhang R.-G."/>
        </authorList>
    </citation>
    <scope>NUCLEOTIDE SEQUENCE [LARGE SCALE GENOMIC DNA]</scope>
    <source>
        <strain evidence="1">FAFU-HL-1</strain>
        <tissue evidence="1">Leaf</tissue>
    </source>
</reference>